<sequence length="117" mass="12877">MVQGEDAAPDALKCPLVTSGTRRSIRFKRPSAFNILRGWLQPHHPMKNPGLIRDLARQRALEISSLHPENVECGKALPDPPVTSLSTITTRVRVGMAKLRGRFLLRGTLTDEDTAGP</sequence>
<dbReference type="PATRIC" id="fig|935700.4.peg.3510"/>
<dbReference type="EMBL" id="JYFE01000060">
    <property type="protein sequence ID" value="KIT15073.1"/>
    <property type="molecule type" value="Genomic_DNA"/>
</dbReference>
<comment type="caution">
    <text evidence="1">The sequence shown here is derived from an EMBL/GenBank/DDBJ whole genome shotgun (WGS) entry which is preliminary data.</text>
</comment>
<accession>A0A0D1D4S6</accession>
<protein>
    <submittedName>
        <fullName evidence="1">Uncharacterized protein</fullName>
    </submittedName>
</protein>
<dbReference type="RefSeq" id="WP_043920137.1">
    <property type="nucleotide sequence ID" value="NZ_FZPF01000001.1"/>
</dbReference>
<gene>
    <name evidence="1" type="ORF">jaqu_33990</name>
</gene>
<name>A0A0D1D4S6_9RHOB</name>
<organism evidence="1 2">
    <name type="scientific">Jannaschia aquimarina</name>
    <dbReference type="NCBI Taxonomy" id="935700"/>
    <lineage>
        <taxon>Bacteria</taxon>
        <taxon>Pseudomonadati</taxon>
        <taxon>Pseudomonadota</taxon>
        <taxon>Alphaproteobacteria</taxon>
        <taxon>Rhodobacterales</taxon>
        <taxon>Roseobacteraceae</taxon>
        <taxon>Jannaschia</taxon>
    </lineage>
</organism>
<dbReference type="Proteomes" id="UP000032232">
    <property type="component" value="Unassembled WGS sequence"/>
</dbReference>
<keyword evidence="2" id="KW-1185">Reference proteome</keyword>
<evidence type="ECO:0000313" key="1">
    <source>
        <dbReference type="EMBL" id="KIT15073.1"/>
    </source>
</evidence>
<reference evidence="1 2" key="1">
    <citation type="submission" date="2015-02" db="EMBL/GenBank/DDBJ databases">
        <title>Genome Sequence of Jannaschia aquimarina DSM28248, a member of the Roseobacter clade.</title>
        <authorList>
            <person name="Voget S."/>
            <person name="Daniel R."/>
        </authorList>
    </citation>
    <scope>NUCLEOTIDE SEQUENCE [LARGE SCALE GENOMIC DNA]</scope>
    <source>
        <strain evidence="1 2">GSW-M26</strain>
    </source>
</reference>
<dbReference type="AlphaFoldDB" id="A0A0D1D4S6"/>
<evidence type="ECO:0000313" key="2">
    <source>
        <dbReference type="Proteomes" id="UP000032232"/>
    </source>
</evidence>
<proteinExistence type="predicted"/>